<dbReference type="Pfam" id="PF05345">
    <property type="entry name" value="He_PIG"/>
    <property type="match status" value="2"/>
</dbReference>
<evidence type="ECO:0000313" key="2">
    <source>
        <dbReference type="EMBL" id="QIP13701.1"/>
    </source>
</evidence>
<dbReference type="Gene3D" id="2.60.40.10">
    <property type="entry name" value="Immunoglobulins"/>
    <property type="match status" value="2"/>
</dbReference>
<proteinExistence type="predicted"/>
<feature type="domain" description="Dystroglycan-type cadherin-like" evidence="1">
    <location>
        <begin position="2"/>
        <end position="93"/>
    </location>
</feature>
<dbReference type="KEGG" id="spib:G8759_14265"/>
<keyword evidence="3" id="KW-1185">Reference proteome</keyword>
<feature type="domain" description="Dystroglycan-type cadherin-like" evidence="1">
    <location>
        <begin position="194"/>
        <end position="284"/>
    </location>
</feature>
<dbReference type="InterPro" id="IPR013783">
    <property type="entry name" value="Ig-like_fold"/>
</dbReference>
<dbReference type="RefSeq" id="WP_167209028.1">
    <property type="nucleotide sequence ID" value="NZ_CP050063.1"/>
</dbReference>
<evidence type="ECO:0000259" key="1">
    <source>
        <dbReference type="SMART" id="SM00736"/>
    </source>
</evidence>
<dbReference type="SUPFAM" id="SSF49313">
    <property type="entry name" value="Cadherin-like"/>
    <property type="match status" value="2"/>
</dbReference>
<dbReference type="InterPro" id="IPR015919">
    <property type="entry name" value="Cadherin-like_sf"/>
</dbReference>
<dbReference type="GO" id="GO:0016020">
    <property type="term" value="C:membrane"/>
    <property type="evidence" value="ECO:0007669"/>
    <property type="project" value="InterPro"/>
</dbReference>
<dbReference type="AlphaFoldDB" id="A0A6G9AMK0"/>
<protein>
    <recommendedName>
        <fullName evidence="1">Dystroglycan-type cadherin-like domain-containing protein</fullName>
    </recommendedName>
</protein>
<dbReference type="EMBL" id="CP050063">
    <property type="protein sequence ID" value="QIP13701.1"/>
    <property type="molecule type" value="Genomic_DNA"/>
</dbReference>
<dbReference type="Proteomes" id="UP000501802">
    <property type="component" value="Chromosome"/>
</dbReference>
<dbReference type="InterPro" id="IPR006644">
    <property type="entry name" value="Cadg"/>
</dbReference>
<dbReference type="GO" id="GO:0005509">
    <property type="term" value="F:calcium ion binding"/>
    <property type="evidence" value="ECO:0007669"/>
    <property type="project" value="InterPro"/>
</dbReference>
<sequence>MVSSLSSQTATAGTYFTYVIPEGTFTDTETPLSLRLSASGLPAGLGFVGATLSGIPSTTVGSPFTVSITATDPGGLSVSTPLLLTVLPATTTPPPTQPFAITGVTTISCTPVADRININFAPRYAGLTGQSIAFEVVNELAPTTDPAPYSLTLYRDNPVLSLKATQTGSVEVASFSYNWLAACASAGQDNTPPRLNSPVGNQTAVVGQGYSLNLANTFADQETPNQITLVASGLPAGLSLVGTQLSGTPNGSGVSTVVLTATDPGSLSASTSFDLTVLPAVVGPLTVNLTATPSQLVTSGSTTLTASVSGGTGPYSYVFTGPGSINPGGNSATVSGLSAGVQTFRVVVSDATSPVSQTVAGTVSVTVSEPSNPPSGFSITGVNTVSCEVLSVGQRRLSFTPIYAGVSGQPISFSVVNELPATTNAGPYSLNLYTDNPSITLKATQSGSAGEASYVYNWLAGCNTPARLGVGEAGSSLQVTILGNPVEGKTLEVEIRGVSEQSVYLQLVDQQGKLISHQHLQQAREVDRVNLPVGQSRGVLVLGVQSGQQQQHLKVVIP</sequence>
<organism evidence="2 3">
    <name type="scientific">Spirosoma aureum</name>
    <dbReference type="NCBI Taxonomy" id="2692134"/>
    <lineage>
        <taxon>Bacteria</taxon>
        <taxon>Pseudomonadati</taxon>
        <taxon>Bacteroidota</taxon>
        <taxon>Cytophagia</taxon>
        <taxon>Cytophagales</taxon>
        <taxon>Cytophagaceae</taxon>
        <taxon>Spirosoma</taxon>
    </lineage>
</organism>
<dbReference type="SMART" id="SM00736">
    <property type="entry name" value="CADG"/>
    <property type="match status" value="2"/>
</dbReference>
<name>A0A6G9AMK0_9BACT</name>
<accession>A0A6G9AMK0</accession>
<reference evidence="2 3" key="1">
    <citation type="submission" date="2020-03" db="EMBL/GenBank/DDBJ databases">
        <authorList>
            <person name="Kim M.K."/>
        </authorList>
    </citation>
    <scope>NUCLEOTIDE SEQUENCE [LARGE SCALE GENOMIC DNA]</scope>
    <source>
        <strain evidence="2 3">BT328</strain>
    </source>
</reference>
<evidence type="ECO:0000313" key="3">
    <source>
        <dbReference type="Proteomes" id="UP000501802"/>
    </source>
</evidence>
<gene>
    <name evidence="2" type="ORF">G8759_14265</name>
</gene>